<organism evidence="3 4">
    <name type="scientific">Leucobacter komagatae</name>
    <dbReference type="NCBI Taxonomy" id="55969"/>
    <lineage>
        <taxon>Bacteria</taxon>
        <taxon>Bacillati</taxon>
        <taxon>Actinomycetota</taxon>
        <taxon>Actinomycetes</taxon>
        <taxon>Micrococcales</taxon>
        <taxon>Microbacteriaceae</taxon>
        <taxon>Leucobacter</taxon>
    </lineage>
</organism>
<feature type="binding site" evidence="2">
    <location>
        <position position="8"/>
    </location>
    <ligand>
        <name>Zn(2+)</name>
        <dbReference type="ChEBI" id="CHEBI:29105"/>
        <label>1</label>
    </ligand>
</feature>
<dbReference type="STRING" id="55969.SD72_05095"/>
<keyword evidence="2" id="KW-0862">Zinc</keyword>
<reference evidence="3 4" key="1">
    <citation type="submission" date="2019-06" db="EMBL/GenBank/DDBJ databases">
        <title>Sequencing the genomes of 1000 actinobacteria strains.</title>
        <authorList>
            <person name="Klenk H.-P."/>
        </authorList>
    </citation>
    <scope>NUCLEOTIDE SEQUENCE [LARGE SCALE GENOMIC DNA]</scope>
    <source>
        <strain evidence="3 4">DSM 8803</strain>
    </source>
</reference>
<dbReference type="CDD" id="cd08663">
    <property type="entry name" value="DAP_dppA_1"/>
    <property type="match status" value="1"/>
</dbReference>
<name>A0A542XXF2_9MICO</name>
<sequence>MRVYISIDMEGVAGIATMDQVVRGGHGYPRAQQLMTGEANAAIEGAFAGGATEVTINDSHGTMDNLIHEDLDQRARVVFGSPKLDCMAEGIDKDHDVALFIGYHAAAGGPGVMAHTYSSLFAEVRVNGTSVSEADVNALQAAAVGVPVALLTGDDVICADIAASLPGIATVTVKDSHGYNAADSVSPTESRRLIHDAAKRAVENASSLTVAPTPEIIEVEIDMPNIPSAELAQMIPTAERTAIRTIKLTARSPREAVNFITACYQFAAASLRGMLPLINR</sequence>
<evidence type="ECO:0000313" key="3">
    <source>
        <dbReference type="EMBL" id="TQL40501.1"/>
    </source>
</evidence>
<feature type="binding site" evidence="2">
    <location>
        <position position="133"/>
    </location>
    <ligand>
        <name>Zn(2+)</name>
        <dbReference type="ChEBI" id="CHEBI:29105"/>
        <label>2</label>
    </ligand>
</feature>
<evidence type="ECO:0000256" key="2">
    <source>
        <dbReference type="PIRSR" id="PIRSR015853-2"/>
    </source>
</evidence>
<dbReference type="Gene3D" id="3.40.50.10780">
    <property type="entry name" value="Dipeptide transport protein"/>
    <property type="match status" value="1"/>
</dbReference>
<dbReference type="InterPro" id="IPR036177">
    <property type="entry name" value="Peptidase_M55_sf"/>
</dbReference>
<feature type="binding site" evidence="2">
    <location>
        <position position="10"/>
    </location>
    <ligand>
        <name>Zn(2+)</name>
        <dbReference type="ChEBI" id="CHEBI:29105"/>
        <label>1</label>
    </ligand>
</feature>
<evidence type="ECO:0000313" key="4">
    <source>
        <dbReference type="Proteomes" id="UP000319094"/>
    </source>
</evidence>
<dbReference type="SUPFAM" id="SSF63992">
    <property type="entry name" value="Dipeptide transport protein"/>
    <property type="match status" value="1"/>
</dbReference>
<dbReference type="EMBL" id="VFON01000002">
    <property type="protein sequence ID" value="TQL40501.1"/>
    <property type="molecule type" value="Genomic_DNA"/>
</dbReference>
<dbReference type="PIRSF" id="PIRSF015853">
    <property type="entry name" value="Pep_DppA"/>
    <property type="match status" value="1"/>
</dbReference>
<comment type="caution">
    <text evidence="3">The sequence shown here is derived from an EMBL/GenBank/DDBJ whole genome shotgun (WGS) entry which is preliminary data.</text>
</comment>
<evidence type="ECO:0000256" key="1">
    <source>
        <dbReference type="PIRSR" id="PIRSR015853-1"/>
    </source>
</evidence>
<gene>
    <name evidence="3" type="ORF">FB468_3022</name>
</gene>
<feature type="binding site" evidence="2">
    <location>
        <position position="8"/>
    </location>
    <ligand>
        <name>Zn(2+)</name>
        <dbReference type="ChEBI" id="CHEBI:29105"/>
        <label>2</label>
    </ligand>
</feature>
<proteinExistence type="predicted"/>
<keyword evidence="2" id="KW-0479">Metal-binding</keyword>
<feature type="active site" description="Nucleophile" evidence="1">
    <location>
        <position position="115"/>
    </location>
</feature>
<dbReference type="Pfam" id="PF04951">
    <property type="entry name" value="Peptidase_M55"/>
    <property type="match status" value="1"/>
</dbReference>
<dbReference type="AlphaFoldDB" id="A0A542XXF2"/>
<dbReference type="Gene3D" id="3.30.1360.130">
    <property type="entry name" value="Dipeptide transport protein"/>
    <property type="match status" value="1"/>
</dbReference>
<dbReference type="Proteomes" id="UP000319094">
    <property type="component" value="Unassembled WGS sequence"/>
</dbReference>
<dbReference type="OrthoDB" id="9785420at2"/>
<keyword evidence="4" id="KW-1185">Reference proteome</keyword>
<feature type="binding site" evidence="2">
    <location>
        <position position="60"/>
    </location>
    <ligand>
        <name>Zn(2+)</name>
        <dbReference type="ChEBI" id="CHEBI:29105"/>
        <label>2</label>
    </ligand>
</feature>
<protein>
    <submittedName>
        <fullName evidence="3">D-amino peptidase</fullName>
    </submittedName>
</protein>
<dbReference type="InterPro" id="IPR027476">
    <property type="entry name" value="DppA_N"/>
</dbReference>
<dbReference type="RefSeq" id="WP_141888462.1">
    <property type="nucleotide sequence ID" value="NZ_BAAAUY010000023.1"/>
</dbReference>
<accession>A0A542XXF2</accession>
<dbReference type="InterPro" id="IPR007035">
    <property type="entry name" value="Peptidase_M55"/>
</dbReference>
<feature type="binding site" evidence="2">
    <location>
        <position position="104"/>
    </location>
    <ligand>
        <name>Zn(2+)</name>
        <dbReference type="ChEBI" id="CHEBI:29105"/>
        <label>2</label>
    </ligand>
</feature>
<dbReference type="GO" id="GO:0046872">
    <property type="term" value="F:metal ion binding"/>
    <property type="evidence" value="ECO:0007669"/>
    <property type="project" value="UniProtKB-KW"/>
</dbReference>